<evidence type="ECO:0000256" key="3">
    <source>
        <dbReference type="ARBA" id="ARBA00023315"/>
    </source>
</evidence>
<accession>A0AAV9D205</accession>
<evidence type="ECO:0000313" key="6">
    <source>
        <dbReference type="Proteomes" id="UP001180020"/>
    </source>
</evidence>
<name>A0AAV9D205_ACOCL</name>
<dbReference type="GO" id="GO:0016747">
    <property type="term" value="F:acyltransferase activity, transferring groups other than amino-acyl groups"/>
    <property type="evidence" value="ECO:0007669"/>
    <property type="project" value="TreeGrafter"/>
</dbReference>
<evidence type="ECO:0000256" key="2">
    <source>
        <dbReference type="ARBA" id="ARBA00022679"/>
    </source>
</evidence>
<dbReference type="Gene3D" id="3.30.559.10">
    <property type="entry name" value="Chloramphenicol acetyltransferase-like domain"/>
    <property type="match status" value="2"/>
</dbReference>
<reference evidence="5" key="2">
    <citation type="submission" date="2023-06" db="EMBL/GenBank/DDBJ databases">
        <authorList>
            <person name="Ma L."/>
            <person name="Liu K.-W."/>
            <person name="Li Z."/>
            <person name="Hsiao Y.-Y."/>
            <person name="Qi Y."/>
            <person name="Fu T."/>
            <person name="Tang G."/>
            <person name="Zhang D."/>
            <person name="Sun W.-H."/>
            <person name="Liu D.-K."/>
            <person name="Li Y."/>
            <person name="Chen G.-Z."/>
            <person name="Liu X.-D."/>
            <person name="Liao X.-Y."/>
            <person name="Jiang Y.-T."/>
            <person name="Yu X."/>
            <person name="Hao Y."/>
            <person name="Huang J."/>
            <person name="Zhao X.-W."/>
            <person name="Ke S."/>
            <person name="Chen Y.-Y."/>
            <person name="Wu W.-L."/>
            <person name="Hsu J.-L."/>
            <person name="Lin Y.-F."/>
            <person name="Huang M.-D."/>
            <person name="Li C.-Y."/>
            <person name="Huang L."/>
            <person name="Wang Z.-W."/>
            <person name="Zhao X."/>
            <person name="Zhong W.-Y."/>
            <person name="Peng D.-H."/>
            <person name="Ahmad S."/>
            <person name="Lan S."/>
            <person name="Zhang J.-S."/>
            <person name="Tsai W.-C."/>
            <person name="Van De Peer Y."/>
            <person name="Liu Z.-J."/>
        </authorList>
    </citation>
    <scope>NUCLEOTIDE SEQUENCE</scope>
    <source>
        <strain evidence="5">CP</strain>
        <tissue evidence="5">Leaves</tissue>
    </source>
</reference>
<reference evidence="5" key="1">
    <citation type="journal article" date="2023" name="Nat. Commun.">
        <title>Diploid and tetraploid genomes of Acorus and the evolution of monocots.</title>
        <authorList>
            <person name="Ma L."/>
            <person name="Liu K.W."/>
            <person name="Li Z."/>
            <person name="Hsiao Y.Y."/>
            <person name="Qi Y."/>
            <person name="Fu T."/>
            <person name="Tang G.D."/>
            <person name="Zhang D."/>
            <person name="Sun W.H."/>
            <person name="Liu D.K."/>
            <person name="Li Y."/>
            <person name="Chen G.Z."/>
            <person name="Liu X.D."/>
            <person name="Liao X.Y."/>
            <person name="Jiang Y.T."/>
            <person name="Yu X."/>
            <person name="Hao Y."/>
            <person name="Huang J."/>
            <person name="Zhao X.W."/>
            <person name="Ke S."/>
            <person name="Chen Y.Y."/>
            <person name="Wu W.L."/>
            <person name="Hsu J.L."/>
            <person name="Lin Y.F."/>
            <person name="Huang M.D."/>
            <person name="Li C.Y."/>
            <person name="Huang L."/>
            <person name="Wang Z.W."/>
            <person name="Zhao X."/>
            <person name="Zhong W.Y."/>
            <person name="Peng D.H."/>
            <person name="Ahmad S."/>
            <person name="Lan S."/>
            <person name="Zhang J.S."/>
            <person name="Tsai W.C."/>
            <person name="Van de Peer Y."/>
            <person name="Liu Z.J."/>
        </authorList>
    </citation>
    <scope>NUCLEOTIDE SEQUENCE</scope>
    <source>
        <strain evidence="5">CP</strain>
    </source>
</reference>
<comment type="similarity">
    <text evidence="1">Belongs to the plant acyltransferase family.</text>
</comment>
<sequence>MDMSPSPLPENPLPGPLQREDLKVTIRSSSLVHPPPPPPHEKKMRRSMFLSNIDQPYNVDIDSVYFFPPNKAFPPSSVCDAIERALRELLVPYDFLAGRLATDPVTGRREIDCNDAGAGFVVASSERTFEEVRELGYSYRAFRQLVPSRSSTGLQDWPLIVIQVEEQEKKATATKSVHIAQAINDDLETKFFRLGPGDIAKLKEKGTTTKVVPTSFNVMMTHVWRCKALSEVDDDDDDKEERPSLLSRVLYSVDLRTRLGPQVLPRSYTGNAVLRTYSAATYGQLESGPFSSLVEIVREGLLRVTEDYVRSFVDMLGKYETVPNGDLIITTWWRLGIEEVEYPWGRPISYYP</sequence>
<evidence type="ECO:0000256" key="4">
    <source>
        <dbReference type="SAM" id="MobiDB-lite"/>
    </source>
</evidence>
<keyword evidence="6" id="KW-1185">Reference proteome</keyword>
<dbReference type="Proteomes" id="UP001180020">
    <property type="component" value="Unassembled WGS sequence"/>
</dbReference>
<feature type="region of interest" description="Disordered" evidence="4">
    <location>
        <begin position="1"/>
        <end position="21"/>
    </location>
</feature>
<gene>
    <name evidence="5" type="ORF">QJS10_CPA16g00147</name>
</gene>
<dbReference type="AlphaFoldDB" id="A0AAV9D205"/>
<dbReference type="PANTHER" id="PTHR31642">
    <property type="entry name" value="TRICHOTHECENE 3-O-ACETYLTRANSFERASE"/>
    <property type="match status" value="1"/>
</dbReference>
<organism evidence="5 6">
    <name type="scientific">Acorus calamus</name>
    <name type="common">Sweet flag</name>
    <dbReference type="NCBI Taxonomy" id="4465"/>
    <lineage>
        <taxon>Eukaryota</taxon>
        <taxon>Viridiplantae</taxon>
        <taxon>Streptophyta</taxon>
        <taxon>Embryophyta</taxon>
        <taxon>Tracheophyta</taxon>
        <taxon>Spermatophyta</taxon>
        <taxon>Magnoliopsida</taxon>
        <taxon>Liliopsida</taxon>
        <taxon>Acoraceae</taxon>
        <taxon>Acorus</taxon>
    </lineage>
</organism>
<evidence type="ECO:0000313" key="5">
    <source>
        <dbReference type="EMBL" id="KAK1294423.1"/>
    </source>
</evidence>
<evidence type="ECO:0000256" key="1">
    <source>
        <dbReference type="ARBA" id="ARBA00009861"/>
    </source>
</evidence>
<dbReference type="PANTHER" id="PTHR31642:SF189">
    <property type="entry name" value="ACYLTRANSFERASE GLAUCE"/>
    <property type="match status" value="1"/>
</dbReference>
<feature type="compositionally biased region" description="Pro residues" evidence="4">
    <location>
        <begin position="1"/>
        <end position="15"/>
    </location>
</feature>
<dbReference type="InterPro" id="IPR050317">
    <property type="entry name" value="Plant_Fungal_Acyltransferase"/>
</dbReference>
<proteinExistence type="inferred from homology"/>
<dbReference type="EMBL" id="JAUJYO010000016">
    <property type="protein sequence ID" value="KAK1294423.1"/>
    <property type="molecule type" value="Genomic_DNA"/>
</dbReference>
<dbReference type="Pfam" id="PF02458">
    <property type="entry name" value="Transferase"/>
    <property type="match status" value="2"/>
</dbReference>
<keyword evidence="3" id="KW-0012">Acyltransferase</keyword>
<keyword evidence="2" id="KW-0808">Transferase</keyword>
<dbReference type="InterPro" id="IPR023213">
    <property type="entry name" value="CAT-like_dom_sf"/>
</dbReference>
<protein>
    <submittedName>
        <fullName evidence="5">Uncharacterized protein</fullName>
    </submittedName>
</protein>
<comment type="caution">
    <text evidence="5">The sequence shown here is derived from an EMBL/GenBank/DDBJ whole genome shotgun (WGS) entry which is preliminary data.</text>
</comment>